<name>A0A8H6XGI0_9AGAR</name>
<proteinExistence type="predicted"/>
<reference evidence="1" key="1">
    <citation type="submission" date="2020-05" db="EMBL/GenBank/DDBJ databases">
        <title>Mycena genomes resolve the evolution of fungal bioluminescence.</title>
        <authorList>
            <person name="Tsai I.J."/>
        </authorList>
    </citation>
    <scope>NUCLEOTIDE SEQUENCE</scope>
    <source>
        <strain evidence="1">160909Yilan</strain>
    </source>
</reference>
<gene>
    <name evidence="1" type="ORF">MSAN_02091500</name>
</gene>
<dbReference type="AlphaFoldDB" id="A0A8H6XGI0"/>
<keyword evidence="2" id="KW-1185">Reference proteome</keyword>
<evidence type="ECO:0000313" key="2">
    <source>
        <dbReference type="Proteomes" id="UP000623467"/>
    </source>
</evidence>
<dbReference type="EMBL" id="JACAZH010000028">
    <property type="protein sequence ID" value="KAF7341055.1"/>
    <property type="molecule type" value="Genomic_DNA"/>
</dbReference>
<dbReference type="Proteomes" id="UP000623467">
    <property type="component" value="Unassembled WGS sequence"/>
</dbReference>
<evidence type="ECO:0000313" key="1">
    <source>
        <dbReference type="EMBL" id="KAF7341055.1"/>
    </source>
</evidence>
<sequence length="254" mass="28636">MTFSVNFISFDTHSDGSNTTAPLTLLLLDKDRQFVKRWEVVAEHVDGRLLSRISFVPGDANAAWNLLASHQHKRVLFWVNNLRSDNCVLVFQAVRATLGTVFVCPGTVWLKGKRQCFIIEMTPADDSDITLIATFRLYRLRLDSSIHATHGRLALRSDRAQAVSDVYLTLFNPTGMKHNWVSALPGIMPRDWDGPIYGFREAYSDVYHDDNVGRQVNLTKVYQKESKEVSGLAKLRYDIGGSDNPEGSVDVYTP</sequence>
<protein>
    <submittedName>
        <fullName evidence="1">Uncharacterized protein</fullName>
    </submittedName>
</protein>
<accession>A0A8H6XGI0</accession>
<organism evidence="1 2">
    <name type="scientific">Mycena sanguinolenta</name>
    <dbReference type="NCBI Taxonomy" id="230812"/>
    <lineage>
        <taxon>Eukaryota</taxon>
        <taxon>Fungi</taxon>
        <taxon>Dikarya</taxon>
        <taxon>Basidiomycota</taxon>
        <taxon>Agaricomycotina</taxon>
        <taxon>Agaricomycetes</taxon>
        <taxon>Agaricomycetidae</taxon>
        <taxon>Agaricales</taxon>
        <taxon>Marasmiineae</taxon>
        <taxon>Mycenaceae</taxon>
        <taxon>Mycena</taxon>
    </lineage>
</organism>
<dbReference type="OrthoDB" id="2893497at2759"/>
<comment type="caution">
    <text evidence="1">The sequence shown here is derived from an EMBL/GenBank/DDBJ whole genome shotgun (WGS) entry which is preliminary data.</text>
</comment>